<dbReference type="InterPro" id="IPR006703">
    <property type="entry name" value="G_AIG1"/>
</dbReference>
<dbReference type="PANTHER" id="PTHR10903:SF152">
    <property type="entry name" value="PROTEIN AIG1-LIKE"/>
    <property type="match status" value="1"/>
</dbReference>
<evidence type="ECO:0000313" key="5">
    <source>
        <dbReference type="Proteomes" id="UP001371456"/>
    </source>
</evidence>
<evidence type="ECO:0000259" key="3">
    <source>
        <dbReference type="PROSITE" id="PS51720"/>
    </source>
</evidence>
<dbReference type="EMBL" id="JBANQN010000007">
    <property type="protein sequence ID" value="KAK6784252.1"/>
    <property type="molecule type" value="Genomic_DNA"/>
</dbReference>
<dbReference type="InterPro" id="IPR027417">
    <property type="entry name" value="P-loop_NTPase"/>
</dbReference>
<reference evidence="4 5" key="1">
    <citation type="submission" date="2024-02" db="EMBL/GenBank/DDBJ databases">
        <title>de novo genome assembly of Solanum bulbocastanum strain 11H21.</title>
        <authorList>
            <person name="Hosaka A.J."/>
        </authorList>
    </citation>
    <scope>NUCLEOTIDE SEQUENCE [LARGE SCALE GENOMIC DNA]</scope>
    <source>
        <tissue evidence="4">Young leaves</tissue>
    </source>
</reference>
<dbReference type="PROSITE" id="PS51720">
    <property type="entry name" value="G_AIG1"/>
    <property type="match status" value="1"/>
</dbReference>
<evidence type="ECO:0000256" key="2">
    <source>
        <dbReference type="ARBA" id="ARBA00023134"/>
    </source>
</evidence>
<comment type="caution">
    <text evidence="4">The sequence shown here is derived from an EMBL/GenBank/DDBJ whole genome shotgun (WGS) entry which is preliminary data.</text>
</comment>
<proteinExistence type="predicted"/>
<dbReference type="SUPFAM" id="SSF52540">
    <property type="entry name" value="P-loop containing nucleoside triphosphate hydrolases"/>
    <property type="match status" value="1"/>
</dbReference>
<gene>
    <name evidence="4" type="ORF">RDI58_017706</name>
</gene>
<dbReference type="Gene3D" id="3.40.50.300">
    <property type="entry name" value="P-loop containing nucleotide triphosphate hydrolases"/>
    <property type="match status" value="1"/>
</dbReference>
<accession>A0AAN8TFY1</accession>
<keyword evidence="5" id="KW-1185">Reference proteome</keyword>
<dbReference type="AlphaFoldDB" id="A0AAN8TFY1"/>
<sequence length="197" mass="22238">MAKSMRSKRKNRLRAIRRDIVATELIVLKKEVAKLAAQEACLAASKLIAIIPGRNAFQLRSSSGGVTRTCEIQRTRLKDGQILYVIDTPGFDFNAESRLVVNETGKCIDLADDGVHVFLFVLSVRTSFSKEEQVAMQYFKKFFGTKISDYMIVAYTGVEKLEDIDSLNDQLDCSHPEDLKEALKMCGYRQVLFDNKT</sequence>
<dbReference type="PANTHER" id="PTHR10903">
    <property type="entry name" value="GTPASE, IMAP FAMILY MEMBER-RELATED"/>
    <property type="match status" value="1"/>
</dbReference>
<evidence type="ECO:0000313" key="4">
    <source>
        <dbReference type="EMBL" id="KAK6784252.1"/>
    </source>
</evidence>
<keyword evidence="2" id="KW-0342">GTP-binding</keyword>
<dbReference type="InterPro" id="IPR045058">
    <property type="entry name" value="GIMA/IAN/Toc"/>
</dbReference>
<dbReference type="Pfam" id="PF04548">
    <property type="entry name" value="AIG1"/>
    <property type="match status" value="1"/>
</dbReference>
<keyword evidence="1" id="KW-0547">Nucleotide-binding</keyword>
<evidence type="ECO:0000256" key="1">
    <source>
        <dbReference type="ARBA" id="ARBA00022741"/>
    </source>
</evidence>
<organism evidence="4 5">
    <name type="scientific">Solanum bulbocastanum</name>
    <name type="common">Wild potato</name>
    <dbReference type="NCBI Taxonomy" id="147425"/>
    <lineage>
        <taxon>Eukaryota</taxon>
        <taxon>Viridiplantae</taxon>
        <taxon>Streptophyta</taxon>
        <taxon>Embryophyta</taxon>
        <taxon>Tracheophyta</taxon>
        <taxon>Spermatophyta</taxon>
        <taxon>Magnoliopsida</taxon>
        <taxon>eudicotyledons</taxon>
        <taxon>Gunneridae</taxon>
        <taxon>Pentapetalae</taxon>
        <taxon>asterids</taxon>
        <taxon>lamiids</taxon>
        <taxon>Solanales</taxon>
        <taxon>Solanaceae</taxon>
        <taxon>Solanoideae</taxon>
        <taxon>Solaneae</taxon>
        <taxon>Solanum</taxon>
    </lineage>
</organism>
<name>A0AAN8TFY1_SOLBU</name>
<feature type="domain" description="AIG1-type G" evidence="3">
    <location>
        <begin position="29"/>
        <end position="197"/>
    </location>
</feature>
<dbReference type="Proteomes" id="UP001371456">
    <property type="component" value="Unassembled WGS sequence"/>
</dbReference>
<protein>
    <recommendedName>
        <fullName evidence="3">AIG1-type G domain-containing protein</fullName>
    </recommendedName>
</protein>
<dbReference type="GO" id="GO:0005525">
    <property type="term" value="F:GTP binding"/>
    <property type="evidence" value="ECO:0007669"/>
    <property type="project" value="UniProtKB-KW"/>
</dbReference>